<keyword evidence="3" id="KW-1185">Reference proteome</keyword>
<feature type="compositionally biased region" description="Pro residues" evidence="1">
    <location>
        <begin position="135"/>
        <end position="145"/>
    </location>
</feature>
<feature type="region of interest" description="Disordered" evidence="1">
    <location>
        <begin position="123"/>
        <end position="163"/>
    </location>
</feature>
<proteinExistence type="predicted"/>
<dbReference type="EMBL" id="MU005641">
    <property type="protein sequence ID" value="KAF2676025.1"/>
    <property type="molecule type" value="Genomic_DNA"/>
</dbReference>
<name>A0A6G1ID18_9PLEO</name>
<dbReference type="AlphaFoldDB" id="A0A6G1ID18"/>
<dbReference type="Proteomes" id="UP000799291">
    <property type="component" value="Unassembled WGS sequence"/>
</dbReference>
<organism evidence="2 3">
    <name type="scientific">Lentithecium fluviatile CBS 122367</name>
    <dbReference type="NCBI Taxonomy" id="1168545"/>
    <lineage>
        <taxon>Eukaryota</taxon>
        <taxon>Fungi</taxon>
        <taxon>Dikarya</taxon>
        <taxon>Ascomycota</taxon>
        <taxon>Pezizomycotina</taxon>
        <taxon>Dothideomycetes</taxon>
        <taxon>Pleosporomycetidae</taxon>
        <taxon>Pleosporales</taxon>
        <taxon>Massarineae</taxon>
        <taxon>Lentitheciaceae</taxon>
        <taxon>Lentithecium</taxon>
    </lineage>
</organism>
<gene>
    <name evidence="2" type="ORF">K458DRAFT_194817</name>
</gene>
<evidence type="ECO:0000313" key="3">
    <source>
        <dbReference type="Proteomes" id="UP000799291"/>
    </source>
</evidence>
<accession>A0A6G1ID18</accession>
<evidence type="ECO:0000313" key="2">
    <source>
        <dbReference type="EMBL" id="KAF2676025.1"/>
    </source>
</evidence>
<sequence length="163" mass="17966">MKGTECGRDGWPHDVDGCPGAQALTRTPGELDQRALASPQAFTETFARYTVESSCQQQYCRCTPPATTTDVRFIRPQTRRASAIRCWWRYALFRLAARALAGSLEQLLSRSVSQRLPLDILSPARERNKTLRDPPLTPAVSPAPPASSSARRREAAPAARCPT</sequence>
<protein>
    <submittedName>
        <fullName evidence="2">Uncharacterized protein</fullName>
    </submittedName>
</protein>
<reference evidence="2" key="1">
    <citation type="journal article" date="2020" name="Stud. Mycol.">
        <title>101 Dothideomycetes genomes: a test case for predicting lifestyles and emergence of pathogens.</title>
        <authorList>
            <person name="Haridas S."/>
            <person name="Albert R."/>
            <person name="Binder M."/>
            <person name="Bloem J."/>
            <person name="Labutti K."/>
            <person name="Salamov A."/>
            <person name="Andreopoulos B."/>
            <person name="Baker S."/>
            <person name="Barry K."/>
            <person name="Bills G."/>
            <person name="Bluhm B."/>
            <person name="Cannon C."/>
            <person name="Castanera R."/>
            <person name="Culley D."/>
            <person name="Daum C."/>
            <person name="Ezra D."/>
            <person name="Gonzalez J."/>
            <person name="Henrissat B."/>
            <person name="Kuo A."/>
            <person name="Liang C."/>
            <person name="Lipzen A."/>
            <person name="Lutzoni F."/>
            <person name="Magnuson J."/>
            <person name="Mondo S."/>
            <person name="Nolan M."/>
            <person name="Ohm R."/>
            <person name="Pangilinan J."/>
            <person name="Park H.-J."/>
            <person name="Ramirez L."/>
            <person name="Alfaro M."/>
            <person name="Sun H."/>
            <person name="Tritt A."/>
            <person name="Yoshinaga Y."/>
            <person name="Zwiers L.-H."/>
            <person name="Turgeon B."/>
            <person name="Goodwin S."/>
            <person name="Spatafora J."/>
            <person name="Crous P."/>
            <person name="Grigoriev I."/>
        </authorList>
    </citation>
    <scope>NUCLEOTIDE SEQUENCE</scope>
    <source>
        <strain evidence="2">CBS 122367</strain>
    </source>
</reference>
<evidence type="ECO:0000256" key="1">
    <source>
        <dbReference type="SAM" id="MobiDB-lite"/>
    </source>
</evidence>